<dbReference type="GO" id="GO:0016020">
    <property type="term" value="C:membrane"/>
    <property type="evidence" value="ECO:0007669"/>
    <property type="project" value="UniProtKB-SubCell"/>
</dbReference>
<evidence type="ECO:0000256" key="1">
    <source>
        <dbReference type="ARBA" id="ARBA00004141"/>
    </source>
</evidence>
<evidence type="ECO:0000256" key="3">
    <source>
        <dbReference type="ARBA" id="ARBA00022989"/>
    </source>
</evidence>
<evidence type="ECO:0000256" key="2">
    <source>
        <dbReference type="ARBA" id="ARBA00022692"/>
    </source>
</evidence>
<evidence type="ECO:0000256" key="4">
    <source>
        <dbReference type="ARBA" id="ARBA00023136"/>
    </source>
</evidence>
<feature type="transmembrane region" description="Helical" evidence="5">
    <location>
        <begin position="34"/>
        <end position="52"/>
    </location>
</feature>
<feature type="transmembrane region" description="Helical" evidence="5">
    <location>
        <begin position="182"/>
        <end position="201"/>
    </location>
</feature>
<feature type="transmembrane region" description="Helical" evidence="5">
    <location>
        <begin position="64"/>
        <end position="83"/>
    </location>
</feature>
<feature type="transmembrane region" description="Helical" evidence="5">
    <location>
        <begin position="365"/>
        <end position="383"/>
    </location>
</feature>
<organism evidence="6">
    <name type="scientific">Alexandrium monilatum</name>
    <dbReference type="NCBI Taxonomy" id="311494"/>
    <lineage>
        <taxon>Eukaryota</taxon>
        <taxon>Sar</taxon>
        <taxon>Alveolata</taxon>
        <taxon>Dinophyceae</taxon>
        <taxon>Gonyaulacales</taxon>
        <taxon>Pyrocystaceae</taxon>
        <taxon>Alexandrium</taxon>
    </lineage>
</organism>
<dbReference type="AlphaFoldDB" id="A0A7S4UUP6"/>
<keyword evidence="4 5" id="KW-0472">Membrane</keyword>
<keyword evidence="3 5" id="KW-1133">Transmembrane helix</keyword>
<dbReference type="InterPro" id="IPR005178">
    <property type="entry name" value="Ostalpha/TMEM184C"/>
</dbReference>
<accession>A0A7S4UUP6</accession>
<evidence type="ECO:0000256" key="5">
    <source>
        <dbReference type="SAM" id="Phobius"/>
    </source>
</evidence>
<feature type="transmembrane region" description="Helical" evidence="5">
    <location>
        <begin position="89"/>
        <end position="110"/>
    </location>
</feature>
<gene>
    <name evidence="6" type="ORF">AMON00008_LOCUS12759</name>
</gene>
<feature type="transmembrane region" description="Helical" evidence="5">
    <location>
        <begin position="335"/>
        <end position="353"/>
    </location>
</feature>
<feature type="transmembrane region" description="Helical" evidence="5">
    <location>
        <begin position="7"/>
        <end position="28"/>
    </location>
</feature>
<feature type="transmembrane region" description="Helical" evidence="5">
    <location>
        <begin position="261"/>
        <end position="281"/>
    </location>
</feature>
<keyword evidence="2 5" id="KW-0812">Transmembrane</keyword>
<evidence type="ECO:0000313" key="6">
    <source>
        <dbReference type="EMBL" id="CAE4573140.1"/>
    </source>
</evidence>
<dbReference type="EMBL" id="HBNR01019246">
    <property type="protein sequence ID" value="CAE4573140.1"/>
    <property type="molecule type" value="Transcribed_RNA"/>
</dbReference>
<dbReference type="SMART" id="SM01417">
    <property type="entry name" value="Solute_trans_a"/>
    <property type="match status" value="1"/>
</dbReference>
<sequence>MNFFLQGLFFGAAVPAVCVMVCCALLAVSNPGGLLTSCISMTCAVAATHMLLHRWEDSPQRYQILAILSLPAVYAALTGLEQVLPSQALYLGVCAEIYEGLGLITFLLLLRSLAGGEIAKGGGGRTVCAPTEERRFAAGALLAAPSYECMAATLPIYKIGLLILATVDATQHLGLGSFLSRLDLLCSFMLGCVALTAIGQLLAGFMKELGRDAMPLKHKFWAVKGMVTVMFNQSLLLWAFDQPLRRLLALLDMRAREDFEATLVSLEMFLLSLWHTVAFPISGDGVVARRPACLAARTHGAGGAGSSRDGDWLWPWTVAQMTVLAACLFVRGIDIIYHVWFVLGCALCILVAFGCRCMRPLRRMVVVGAVVYIYVVYLIALGGNGSTSRCESDDVPLSAHGVAQSTFNCTEQLGRGGCKELWLQGFCCNSCGLASCPHCSRDATARAAARGHDVLVGVCMASTATVLALLVRVGYVVLDCGSHEYASVGPAPTPASGEYLEMDSDMELAPRGG</sequence>
<reference evidence="6" key="1">
    <citation type="submission" date="2021-01" db="EMBL/GenBank/DDBJ databases">
        <authorList>
            <person name="Corre E."/>
            <person name="Pelletier E."/>
            <person name="Niang G."/>
            <person name="Scheremetjew M."/>
            <person name="Finn R."/>
            <person name="Kale V."/>
            <person name="Holt S."/>
            <person name="Cochrane G."/>
            <person name="Meng A."/>
            <person name="Brown T."/>
            <person name="Cohen L."/>
        </authorList>
    </citation>
    <scope>NUCLEOTIDE SEQUENCE</scope>
    <source>
        <strain evidence="6">CCMP3105</strain>
    </source>
</reference>
<feature type="transmembrane region" description="Helical" evidence="5">
    <location>
        <begin position="221"/>
        <end position="240"/>
    </location>
</feature>
<comment type="subcellular location">
    <subcellularLocation>
        <location evidence="1">Membrane</location>
        <topology evidence="1">Multi-pass membrane protein</topology>
    </subcellularLocation>
</comment>
<protein>
    <submittedName>
        <fullName evidence="6">Uncharacterized protein</fullName>
    </submittedName>
</protein>
<name>A0A7S4UUP6_9DINO</name>
<dbReference type="Pfam" id="PF03619">
    <property type="entry name" value="Solute_trans_a"/>
    <property type="match status" value="1"/>
</dbReference>
<proteinExistence type="predicted"/>